<keyword evidence="2" id="KW-1003">Cell membrane</keyword>
<feature type="domain" description="MacB-like periplasmic core" evidence="9">
    <location>
        <begin position="21"/>
        <end position="237"/>
    </location>
</feature>
<feature type="transmembrane region" description="Helical" evidence="7">
    <location>
        <begin position="258"/>
        <end position="288"/>
    </location>
</feature>
<dbReference type="AlphaFoldDB" id="A0A7C5Z4V5"/>
<dbReference type="InterPro" id="IPR003838">
    <property type="entry name" value="ABC3_permease_C"/>
</dbReference>
<feature type="domain" description="ABC3 transporter permease C-terminal" evidence="8">
    <location>
        <begin position="269"/>
        <end position="405"/>
    </location>
</feature>
<evidence type="ECO:0000256" key="6">
    <source>
        <dbReference type="ARBA" id="ARBA00038076"/>
    </source>
</evidence>
<protein>
    <submittedName>
        <fullName evidence="10">ABC transporter permease</fullName>
    </submittedName>
</protein>
<dbReference type="PANTHER" id="PTHR30572:SF4">
    <property type="entry name" value="ABC TRANSPORTER PERMEASE YTRF"/>
    <property type="match status" value="1"/>
</dbReference>
<dbReference type="InterPro" id="IPR025857">
    <property type="entry name" value="MacB_PCD"/>
</dbReference>
<keyword evidence="5 7" id="KW-0472">Membrane</keyword>
<evidence type="ECO:0000256" key="7">
    <source>
        <dbReference type="SAM" id="Phobius"/>
    </source>
</evidence>
<sequence length="412" mass="43703">MRIADIFLLAFKALLTHKIRTSLLVLSVAVGVAAIVTLTAQTEGVGRSIISTLQSLGPDTIIVNVMGRGLTDADIAVVSTLENVRKVIPVIREMGSINLGGSTVNAVIYGISSDGLKEILGDLKLVDGSPYQEVSIPLAVVGNQIAISNTTNQLIVFPGQVFMVNTRGTPTSSTAIGMVVSGILDKYGAMSFISPDTSIFIPLQAAQQILNRKSYNMLIVKVSDSNSVDSVVESLRSIYGGTLNAMSPTQIAQTMQSIILQISILLGGIAAISLIAAALGIFNMMLVTITERTKEIGTMKALGFKNKHILAQIILEGFLIGVLGGVVGIAVGAIASYMLPNIIMGGMIRSPAPMARTPQFASPILSISYKPYINPFIVLTSFMLALLVSVFSSLYPAWRAAKMDPVRALKYE</sequence>
<accession>A0A7C5Z4V5</accession>
<dbReference type="EMBL" id="DRUB01000072">
    <property type="protein sequence ID" value="HHR95976.1"/>
    <property type="molecule type" value="Genomic_DNA"/>
</dbReference>
<dbReference type="PANTHER" id="PTHR30572">
    <property type="entry name" value="MEMBRANE COMPONENT OF TRANSPORTER-RELATED"/>
    <property type="match status" value="1"/>
</dbReference>
<evidence type="ECO:0000313" key="10">
    <source>
        <dbReference type="EMBL" id="HHR95976.1"/>
    </source>
</evidence>
<dbReference type="Pfam" id="PF12704">
    <property type="entry name" value="MacB_PCD"/>
    <property type="match status" value="1"/>
</dbReference>
<feature type="transmembrane region" description="Helical" evidence="7">
    <location>
        <begin position="376"/>
        <end position="398"/>
    </location>
</feature>
<evidence type="ECO:0000259" key="8">
    <source>
        <dbReference type="Pfam" id="PF02687"/>
    </source>
</evidence>
<comment type="similarity">
    <text evidence="6">Belongs to the ABC-4 integral membrane protein family.</text>
</comment>
<comment type="caution">
    <text evidence="10">The sequence shown here is derived from an EMBL/GenBank/DDBJ whole genome shotgun (WGS) entry which is preliminary data.</text>
</comment>
<keyword evidence="4 7" id="KW-1133">Transmembrane helix</keyword>
<evidence type="ECO:0000256" key="4">
    <source>
        <dbReference type="ARBA" id="ARBA00022989"/>
    </source>
</evidence>
<evidence type="ECO:0000259" key="9">
    <source>
        <dbReference type="Pfam" id="PF12704"/>
    </source>
</evidence>
<evidence type="ECO:0000256" key="2">
    <source>
        <dbReference type="ARBA" id="ARBA00022475"/>
    </source>
</evidence>
<dbReference type="GO" id="GO:0005886">
    <property type="term" value="C:plasma membrane"/>
    <property type="evidence" value="ECO:0007669"/>
    <property type="project" value="UniProtKB-SubCell"/>
</dbReference>
<evidence type="ECO:0000256" key="5">
    <source>
        <dbReference type="ARBA" id="ARBA00023136"/>
    </source>
</evidence>
<keyword evidence="3 7" id="KW-0812">Transmembrane</keyword>
<feature type="transmembrane region" description="Helical" evidence="7">
    <location>
        <begin position="309"/>
        <end position="339"/>
    </location>
</feature>
<feature type="transmembrane region" description="Helical" evidence="7">
    <location>
        <begin position="21"/>
        <end position="40"/>
    </location>
</feature>
<name>A0A7C5Z4V5_9CREN</name>
<proteinExistence type="inferred from homology"/>
<dbReference type="Pfam" id="PF02687">
    <property type="entry name" value="FtsX"/>
    <property type="match status" value="1"/>
</dbReference>
<evidence type="ECO:0000256" key="3">
    <source>
        <dbReference type="ARBA" id="ARBA00022692"/>
    </source>
</evidence>
<dbReference type="InterPro" id="IPR050250">
    <property type="entry name" value="Macrolide_Exporter_MacB"/>
</dbReference>
<organism evidence="10">
    <name type="scientific">Ignisphaera aggregans</name>
    <dbReference type="NCBI Taxonomy" id="334771"/>
    <lineage>
        <taxon>Archaea</taxon>
        <taxon>Thermoproteota</taxon>
        <taxon>Thermoprotei</taxon>
        <taxon>Desulfurococcales</taxon>
        <taxon>Desulfurococcaceae</taxon>
        <taxon>Ignisphaera</taxon>
    </lineage>
</organism>
<dbReference type="GO" id="GO:0022857">
    <property type="term" value="F:transmembrane transporter activity"/>
    <property type="evidence" value="ECO:0007669"/>
    <property type="project" value="TreeGrafter"/>
</dbReference>
<comment type="subcellular location">
    <subcellularLocation>
        <location evidence="1">Cell membrane</location>
        <topology evidence="1">Multi-pass membrane protein</topology>
    </subcellularLocation>
</comment>
<reference evidence="10" key="1">
    <citation type="journal article" date="2020" name="mSystems">
        <title>Genome- and Community-Level Interaction Insights into Carbon Utilization and Element Cycling Functions of Hydrothermarchaeota in Hydrothermal Sediment.</title>
        <authorList>
            <person name="Zhou Z."/>
            <person name="Liu Y."/>
            <person name="Xu W."/>
            <person name="Pan J."/>
            <person name="Luo Z.H."/>
            <person name="Li M."/>
        </authorList>
    </citation>
    <scope>NUCLEOTIDE SEQUENCE [LARGE SCALE GENOMIC DNA]</scope>
    <source>
        <strain evidence="10">SpSt-1</strain>
    </source>
</reference>
<gene>
    <name evidence="10" type="ORF">ENL47_03960</name>
</gene>
<evidence type="ECO:0000256" key="1">
    <source>
        <dbReference type="ARBA" id="ARBA00004651"/>
    </source>
</evidence>